<proteinExistence type="predicted"/>
<organism evidence="2 3">
    <name type="scientific">Candidatus Yonathbacteria bacterium RIFCSPHIGHO2_01_FULL_51_10</name>
    <dbReference type="NCBI Taxonomy" id="1802723"/>
    <lineage>
        <taxon>Bacteria</taxon>
        <taxon>Candidatus Yonathiibacteriota</taxon>
    </lineage>
</organism>
<evidence type="ECO:0000313" key="3">
    <source>
        <dbReference type="Proteomes" id="UP000176997"/>
    </source>
</evidence>
<dbReference type="Pfam" id="PF10017">
    <property type="entry name" value="Methyltransf_33"/>
    <property type="match status" value="1"/>
</dbReference>
<dbReference type="InterPro" id="IPR019257">
    <property type="entry name" value="MeTrfase_dom"/>
</dbReference>
<dbReference type="EMBL" id="MHUS01000043">
    <property type="protein sequence ID" value="OHA79762.1"/>
    <property type="molecule type" value="Genomic_DNA"/>
</dbReference>
<dbReference type="InterPro" id="IPR029063">
    <property type="entry name" value="SAM-dependent_MTases_sf"/>
</dbReference>
<evidence type="ECO:0000259" key="1">
    <source>
        <dbReference type="Pfam" id="PF10017"/>
    </source>
</evidence>
<evidence type="ECO:0000313" key="2">
    <source>
        <dbReference type="EMBL" id="OHA79762.1"/>
    </source>
</evidence>
<feature type="domain" description="Histidine-specific methyltransferase SAM-dependent" evidence="1">
    <location>
        <begin position="65"/>
        <end position="219"/>
    </location>
</feature>
<dbReference type="AlphaFoldDB" id="A0A1G2S5B7"/>
<dbReference type="Proteomes" id="UP000176997">
    <property type="component" value="Unassembled WGS sequence"/>
</dbReference>
<accession>A0A1G2S5B7</accession>
<comment type="caution">
    <text evidence="2">The sequence shown here is derived from an EMBL/GenBank/DDBJ whole genome shotgun (WGS) entry which is preliminary data.</text>
</comment>
<dbReference type="Gene3D" id="3.40.50.150">
    <property type="entry name" value="Vaccinia Virus protein VP39"/>
    <property type="match status" value="1"/>
</dbReference>
<dbReference type="STRING" id="1802723.A2675_04095"/>
<name>A0A1G2S5B7_9BACT</name>
<gene>
    <name evidence="2" type="ORF">A2675_04095</name>
</gene>
<sequence>MQQTQKTDEKGHYPLKWFKERALNSFVQIDENAWDYSDSLLLYIPGTEKEYESMQETDTTYHKIVTQPERAYLEEIAMELVAELPKYFNYVDLGPGTEHKEQFIFDAAKTQEKSFIYTPVDISERFLKLSSEHATQQGIEVRPEQVPFEKLTSALPPIDTPRFVSLGLTYSNYNPAYILGLLKNISGKGGSFFITVQIRDRIAMEEVRKAYSEDAQSITNSKLELLGLNVKKDVGDILVDDGVRVWCTLRHSTPELEAKGILSGARLLIFQSLRYTKEALEEDLESNSLDYKLFDTDQTFIGALVKT</sequence>
<reference evidence="2 3" key="1">
    <citation type="journal article" date="2016" name="Nat. Commun.">
        <title>Thousands of microbial genomes shed light on interconnected biogeochemical processes in an aquifer system.</title>
        <authorList>
            <person name="Anantharaman K."/>
            <person name="Brown C.T."/>
            <person name="Hug L.A."/>
            <person name="Sharon I."/>
            <person name="Castelle C.J."/>
            <person name="Probst A.J."/>
            <person name="Thomas B.C."/>
            <person name="Singh A."/>
            <person name="Wilkins M.J."/>
            <person name="Karaoz U."/>
            <person name="Brodie E.L."/>
            <person name="Williams K.H."/>
            <person name="Hubbard S.S."/>
            <person name="Banfield J.F."/>
        </authorList>
    </citation>
    <scope>NUCLEOTIDE SEQUENCE [LARGE SCALE GENOMIC DNA]</scope>
</reference>
<protein>
    <recommendedName>
        <fullName evidence="1">Histidine-specific methyltransferase SAM-dependent domain-containing protein</fullName>
    </recommendedName>
</protein>